<feature type="region of interest" description="Disordered" evidence="1">
    <location>
        <begin position="1"/>
        <end position="82"/>
    </location>
</feature>
<dbReference type="Proteomes" id="UP000001058">
    <property type="component" value="Unassembled WGS sequence"/>
</dbReference>
<dbReference type="KEGG" id="vcn:VOLCADRAFT_94506"/>
<protein>
    <recommendedName>
        <fullName evidence="4">SMP domain-containing protein</fullName>
    </recommendedName>
</protein>
<dbReference type="AlphaFoldDB" id="D8U4Z3"/>
<dbReference type="OrthoDB" id="5988651at2759"/>
<evidence type="ECO:0000313" key="2">
    <source>
        <dbReference type="EMBL" id="EFJ45279.1"/>
    </source>
</evidence>
<feature type="compositionally biased region" description="Basic and acidic residues" evidence="1">
    <location>
        <begin position="55"/>
        <end position="65"/>
    </location>
</feature>
<evidence type="ECO:0008006" key="4">
    <source>
        <dbReference type="Google" id="ProtNLM"/>
    </source>
</evidence>
<dbReference type="GeneID" id="9616294"/>
<proteinExistence type="predicted"/>
<gene>
    <name evidence="2" type="ORF">VOLCADRAFT_94506</name>
</gene>
<evidence type="ECO:0000313" key="3">
    <source>
        <dbReference type="Proteomes" id="UP000001058"/>
    </source>
</evidence>
<name>D8U4Z3_VOLCA</name>
<sequence>MTKEDAARIQSTQAREGHDVGKGSFPARAQSAADRHEAEHMQENAAAGGGGSGGRHHEMTKEDAARIQSTQAREGHDVGKGSFPARAQAAADRHEAEHHRWCGIKMCRSHSGLLQVLAVELARHHGSSFKPFGGYGVSSGSQSQKHLSLRLVLGGWQLYDIQREIIHAAKLYALLNIEPEDCLELIEPSNVYLI</sequence>
<organism evidence="3">
    <name type="scientific">Volvox carteri f. nagariensis</name>
    <dbReference type="NCBI Taxonomy" id="3068"/>
    <lineage>
        <taxon>Eukaryota</taxon>
        <taxon>Viridiplantae</taxon>
        <taxon>Chlorophyta</taxon>
        <taxon>core chlorophytes</taxon>
        <taxon>Chlorophyceae</taxon>
        <taxon>CS clade</taxon>
        <taxon>Chlamydomonadales</taxon>
        <taxon>Volvocaceae</taxon>
        <taxon>Volvox</taxon>
    </lineage>
</organism>
<evidence type="ECO:0000256" key="1">
    <source>
        <dbReference type="SAM" id="MobiDB-lite"/>
    </source>
</evidence>
<dbReference type="InParanoid" id="D8U4Z3"/>
<dbReference type="RefSeq" id="XP_002953655.1">
    <property type="nucleotide sequence ID" value="XM_002953609.1"/>
</dbReference>
<dbReference type="EMBL" id="GL378358">
    <property type="protein sequence ID" value="EFJ45279.1"/>
    <property type="molecule type" value="Genomic_DNA"/>
</dbReference>
<reference evidence="2 3" key="1">
    <citation type="journal article" date="2010" name="Science">
        <title>Genomic analysis of organismal complexity in the multicellular green alga Volvox carteri.</title>
        <authorList>
            <person name="Prochnik S.E."/>
            <person name="Umen J."/>
            <person name="Nedelcu A.M."/>
            <person name="Hallmann A."/>
            <person name="Miller S.M."/>
            <person name="Nishii I."/>
            <person name="Ferris P."/>
            <person name="Kuo A."/>
            <person name="Mitros T."/>
            <person name="Fritz-Laylin L.K."/>
            <person name="Hellsten U."/>
            <person name="Chapman J."/>
            <person name="Simakov O."/>
            <person name="Rensing S.A."/>
            <person name="Terry A."/>
            <person name="Pangilinan J."/>
            <person name="Kapitonov V."/>
            <person name="Jurka J."/>
            <person name="Salamov A."/>
            <person name="Shapiro H."/>
            <person name="Schmutz J."/>
            <person name="Grimwood J."/>
            <person name="Lindquist E."/>
            <person name="Lucas S."/>
            <person name="Grigoriev I.V."/>
            <person name="Schmitt R."/>
            <person name="Kirk D."/>
            <person name="Rokhsar D.S."/>
        </authorList>
    </citation>
    <scope>NUCLEOTIDE SEQUENCE [LARGE SCALE GENOMIC DNA]</scope>
    <source>
        <strain evidence="3">f. Nagariensis / Eve</strain>
    </source>
</reference>
<feature type="compositionally biased region" description="Basic and acidic residues" evidence="1">
    <location>
        <begin position="33"/>
        <end position="42"/>
    </location>
</feature>
<keyword evidence="3" id="KW-1185">Reference proteome</keyword>
<accession>D8U4Z3</accession>
<dbReference type="eggNOG" id="ENOG502SBHI">
    <property type="taxonomic scope" value="Eukaryota"/>
</dbReference>